<proteinExistence type="predicted"/>
<dbReference type="SUPFAM" id="SSF55729">
    <property type="entry name" value="Acyl-CoA N-acyltransferases (Nat)"/>
    <property type="match status" value="1"/>
</dbReference>
<dbReference type="Pfam" id="PF00583">
    <property type="entry name" value="Acetyltransf_1"/>
    <property type="match status" value="1"/>
</dbReference>
<dbReference type="KEGG" id="caml:H6X83_01685"/>
<protein>
    <submittedName>
        <fullName evidence="4">GNAT family N-acetyltransferase</fullName>
    </submittedName>
</protein>
<keyword evidence="1 4" id="KW-0808">Transferase</keyword>
<dbReference type="InterPro" id="IPR016181">
    <property type="entry name" value="Acyl_CoA_acyltransferase"/>
</dbReference>
<dbReference type="GO" id="GO:0016747">
    <property type="term" value="F:acyltransferase activity, transferring groups other than amino-acyl groups"/>
    <property type="evidence" value="ECO:0007669"/>
    <property type="project" value="InterPro"/>
</dbReference>
<evidence type="ECO:0000259" key="3">
    <source>
        <dbReference type="PROSITE" id="PS51186"/>
    </source>
</evidence>
<dbReference type="PROSITE" id="PS51186">
    <property type="entry name" value="GNAT"/>
    <property type="match status" value="1"/>
</dbReference>
<keyword evidence="5" id="KW-1185">Reference proteome</keyword>
<dbReference type="Proteomes" id="UP000516046">
    <property type="component" value="Chromosome"/>
</dbReference>
<accession>A0A7G9WI84</accession>
<evidence type="ECO:0000256" key="1">
    <source>
        <dbReference type="ARBA" id="ARBA00022679"/>
    </source>
</evidence>
<gene>
    <name evidence="4" type="ORF">H6X83_01685</name>
</gene>
<dbReference type="AlphaFoldDB" id="A0A7G9WI84"/>
<organism evidence="4 5">
    <name type="scientific">Caproicibacterium amylolyticum</name>
    <dbReference type="NCBI Taxonomy" id="2766537"/>
    <lineage>
        <taxon>Bacteria</taxon>
        <taxon>Bacillati</taxon>
        <taxon>Bacillota</taxon>
        <taxon>Clostridia</taxon>
        <taxon>Eubacteriales</taxon>
        <taxon>Oscillospiraceae</taxon>
        <taxon>Caproicibacterium</taxon>
    </lineage>
</organism>
<dbReference type="Gene3D" id="3.40.630.30">
    <property type="match status" value="1"/>
</dbReference>
<evidence type="ECO:0000313" key="4">
    <source>
        <dbReference type="EMBL" id="QNO18396.1"/>
    </source>
</evidence>
<evidence type="ECO:0000256" key="2">
    <source>
        <dbReference type="ARBA" id="ARBA00023315"/>
    </source>
</evidence>
<evidence type="ECO:0000313" key="5">
    <source>
        <dbReference type="Proteomes" id="UP000516046"/>
    </source>
</evidence>
<dbReference type="InterPro" id="IPR050832">
    <property type="entry name" value="Bact_Acetyltransf"/>
</dbReference>
<dbReference type="RefSeq" id="WP_212507459.1">
    <property type="nucleotide sequence ID" value="NZ_CP060696.1"/>
</dbReference>
<dbReference type="EMBL" id="CP060696">
    <property type="protein sequence ID" value="QNO18396.1"/>
    <property type="molecule type" value="Genomic_DNA"/>
</dbReference>
<feature type="domain" description="N-acetyltransferase" evidence="3">
    <location>
        <begin position="6"/>
        <end position="151"/>
    </location>
</feature>
<dbReference type="PANTHER" id="PTHR43877:SF2">
    <property type="entry name" value="AMINOALKYLPHOSPHONATE N-ACETYLTRANSFERASE-RELATED"/>
    <property type="match status" value="1"/>
</dbReference>
<sequence>MDKIKIAVESIESEDARILIDELSDILHRMTGNDGRSTFNNADMLDTRSVFVIARNAQGTPVGCGALRRMSEDTAEIKRMYARANTFGTGTRLIAFLEQKAHELEFSKVRIQTRVINENAVRFYKKNGYTVIPNYGIYENRPEAICFQKDI</sequence>
<keyword evidence="2" id="KW-0012">Acyltransferase</keyword>
<reference evidence="4 5" key="1">
    <citation type="submission" date="2020-08" db="EMBL/GenBank/DDBJ databases">
        <authorList>
            <person name="Ren C."/>
            <person name="Gu Y."/>
            <person name="Xu Y."/>
        </authorList>
    </citation>
    <scope>NUCLEOTIDE SEQUENCE [LARGE SCALE GENOMIC DNA]</scope>
    <source>
        <strain evidence="4 5">LBM18003</strain>
    </source>
</reference>
<dbReference type="PANTHER" id="PTHR43877">
    <property type="entry name" value="AMINOALKYLPHOSPHONATE N-ACETYLTRANSFERASE-RELATED-RELATED"/>
    <property type="match status" value="1"/>
</dbReference>
<dbReference type="InterPro" id="IPR000182">
    <property type="entry name" value="GNAT_dom"/>
</dbReference>
<name>A0A7G9WI84_9FIRM</name>